<gene>
    <name evidence="1" type="ORF">VOLCADRAFT_95486</name>
</gene>
<accession>D8U7L2</accession>
<name>D8U7L2_VOLCA</name>
<dbReference type="RefSeq" id="XP_002954679.1">
    <property type="nucleotide sequence ID" value="XM_002954633.1"/>
</dbReference>
<dbReference type="InParanoid" id="D8U7L2"/>
<proteinExistence type="predicted"/>
<dbReference type="EMBL" id="GL378365">
    <property type="protein sequence ID" value="EFJ44320.1"/>
    <property type="molecule type" value="Genomic_DNA"/>
</dbReference>
<dbReference type="OrthoDB" id="530572at2759"/>
<dbReference type="GeneID" id="9626159"/>
<evidence type="ECO:0000313" key="1">
    <source>
        <dbReference type="EMBL" id="EFJ44320.1"/>
    </source>
</evidence>
<dbReference type="Proteomes" id="UP000001058">
    <property type="component" value="Unassembled WGS sequence"/>
</dbReference>
<sequence length="200" mass="23642">MKNIPRSPGQSYIDWNEHREASFHTVKSLYEAQACKRRLPFFHEFQIDRVILATRVFYKVLFGHFGDDVVSGYKEIRYICGVSFASQHCPEQFYAFLSFARQTCLNTKVLLLTRKLHSADANPEMFESLTGGQKVRAIRDLERTHELYNEYAQNYPEHAYRICMEDMFNQKTNTTLARNLLTFLREDPSRPIRFTRMPPR</sequence>
<organism evidence="2">
    <name type="scientific">Volvox carteri f. nagariensis</name>
    <dbReference type="NCBI Taxonomy" id="3068"/>
    <lineage>
        <taxon>Eukaryota</taxon>
        <taxon>Viridiplantae</taxon>
        <taxon>Chlorophyta</taxon>
        <taxon>core chlorophytes</taxon>
        <taxon>Chlorophyceae</taxon>
        <taxon>CS clade</taxon>
        <taxon>Chlamydomonadales</taxon>
        <taxon>Volvocaceae</taxon>
        <taxon>Volvox</taxon>
    </lineage>
</organism>
<dbReference type="KEGG" id="vcn:VOLCADRAFT_95486"/>
<dbReference type="AlphaFoldDB" id="D8U7L2"/>
<protein>
    <submittedName>
        <fullName evidence="1">Uncharacterized protein</fullName>
    </submittedName>
</protein>
<reference evidence="1 2" key="1">
    <citation type="journal article" date="2010" name="Science">
        <title>Genomic analysis of organismal complexity in the multicellular green alga Volvox carteri.</title>
        <authorList>
            <person name="Prochnik S.E."/>
            <person name="Umen J."/>
            <person name="Nedelcu A.M."/>
            <person name="Hallmann A."/>
            <person name="Miller S.M."/>
            <person name="Nishii I."/>
            <person name="Ferris P."/>
            <person name="Kuo A."/>
            <person name="Mitros T."/>
            <person name="Fritz-Laylin L.K."/>
            <person name="Hellsten U."/>
            <person name="Chapman J."/>
            <person name="Simakov O."/>
            <person name="Rensing S.A."/>
            <person name="Terry A."/>
            <person name="Pangilinan J."/>
            <person name="Kapitonov V."/>
            <person name="Jurka J."/>
            <person name="Salamov A."/>
            <person name="Shapiro H."/>
            <person name="Schmutz J."/>
            <person name="Grimwood J."/>
            <person name="Lindquist E."/>
            <person name="Lucas S."/>
            <person name="Grigoriev I.V."/>
            <person name="Schmitt R."/>
            <person name="Kirk D."/>
            <person name="Rokhsar D.S."/>
        </authorList>
    </citation>
    <scope>NUCLEOTIDE SEQUENCE [LARGE SCALE GENOMIC DNA]</scope>
    <source>
        <strain evidence="2">f. Nagariensis / Eve</strain>
    </source>
</reference>
<evidence type="ECO:0000313" key="2">
    <source>
        <dbReference type="Proteomes" id="UP000001058"/>
    </source>
</evidence>
<keyword evidence="2" id="KW-1185">Reference proteome</keyword>